<evidence type="ECO:0000256" key="1">
    <source>
        <dbReference type="SAM" id="SignalP"/>
    </source>
</evidence>
<dbReference type="RefSeq" id="WP_004291834.1">
    <property type="nucleotide sequence ID" value="NZ_CABKNQ010000017.1"/>
</dbReference>
<dbReference type="EMBL" id="CP072227">
    <property type="protein sequence ID" value="QUT44951.1"/>
    <property type="molecule type" value="Genomic_DNA"/>
</dbReference>
<reference evidence="5 8" key="3">
    <citation type="journal article" date="2019" name="Science, e1252229">
        <title>Invertible promoters mediate bacterial phase variation, antibiotic resistance, and host adaptation in the gut.</title>
        <authorList>
            <person name="Jiang X."/>
            <person name="Hall A.B."/>
            <person name="Arthur T.D."/>
            <person name="Plichta D.R."/>
            <person name="Covington C.T."/>
            <person name="Poyet M."/>
            <person name="Crothers J."/>
            <person name="Moses P.L."/>
            <person name="Tolonen A.C."/>
            <person name="Vlamakis H."/>
            <person name="Alm E.J."/>
            <person name="Xavier R.J."/>
        </authorList>
    </citation>
    <scope>NUCLEOTIDE SEQUENCE [LARGE SCALE GENOMIC DNA]</scope>
    <source>
        <strain evidence="8">bj_0095</strain>
        <strain evidence="5">Bj_0095</strain>
    </source>
</reference>
<evidence type="ECO:0000313" key="5">
    <source>
        <dbReference type="EMBL" id="RYT74370.1"/>
    </source>
</evidence>
<feature type="signal peptide" evidence="1">
    <location>
        <begin position="1"/>
        <end position="29"/>
    </location>
</feature>
<protein>
    <submittedName>
        <fullName evidence="2">DUF4294 domain-containing protein</fullName>
    </submittedName>
</protein>
<dbReference type="Proteomes" id="UP000254424">
    <property type="component" value="Unassembled WGS sequence"/>
</dbReference>
<feature type="chain" id="PRO_5044586807" evidence="1">
    <location>
        <begin position="30"/>
        <end position="210"/>
    </location>
</feature>
<evidence type="ECO:0000313" key="6">
    <source>
        <dbReference type="EMBL" id="SUV43251.1"/>
    </source>
</evidence>
<organism evidence="6 7">
    <name type="scientific">Bacteroides eggerthii</name>
    <dbReference type="NCBI Taxonomy" id="28111"/>
    <lineage>
        <taxon>Bacteria</taxon>
        <taxon>Pseudomonadati</taxon>
        <taxon>Bacteroidota</taxon>
        <taxon>Bacteroidia</taxon>
        <taxon>Bacteroidales</taxon>
        <taxon>Bacteroidaceae</taxon>
        <taxon>Bacteroides</taxon>
    </lineage>
</organism>
<reference evidence="4" key="5">
    <citation type="journal article" date="2021" name="PLoS Genet.">
        <title>Mobile Type VI secretion system loci of the gut Bacteroidales display extensive intra-ecosystem transfer, multi-species spread and geographical clustering.</title>
        <authorList>
            <person name="Garcia-Bayona L."/>
            <person name="Coyne M.J."/>
            <person name="Comstock L.E."/>
        </authorList>
    </citation>
    <scope>NUCLEOTIDE SEQUENCE</scope>
    <source>
        <strain evidence="4">CL11T00C20</strain>
    </source>
</reference>
<dbReference type="GeneID" id="93069393"/>
<reference evidence="3 10" key="4">
    <citation type="submission" date="2020-04" db="EMBL/GenBank/DDBJ databases">
        <authorList>
            <person name="Hitch T.C.A."/>
            <person name="Wylensek D."/>
            <person name="Clavel T."/>
        </authorList>
    </citation>
    <scope>NUCLEOTIDE SEQUENCE [LARGE SCALE GENOMIC DNA]</scope>
    <source>
        <strain evidence="3 10">WCA3-601-WT-5E</strain>
    </source>
</reference>
<evidence type="ECO:0000313" key="2">
    <source>
        <dbReference type="EMBL" id="KAA5274070.1"/>
    </source>
</evidence>
<keyword evidence="1" id="KW-0732">Signal</keyword>
<dbReference type="EMBL" id="VVZX01000010">
    <property type="protein sequence ID" value="KAA5274070.1"/>
    <property type="molecule type" value="Genomic_DNA"/>
</dbReference>
<dbReference type="Proteomes" id="UP000679226">
    <property type="component" value="Chromosome"/>
</dbReference>
<reference evidence="6 7" key="1">
    <citation type="submission" date="2018-06" db="EMBL/GenBank/DDBJ databases">
        <authorList>
            <consortium name="Pathogen Informatics"/>
            <person name="Doyle S."/>
        </authorList>
    </citation>
    <scope>NUCLEOTIDE SEQUENCE [LARGE SCALE GENOMIC DNA]</scope>
    <source>
        <strain evidence="6 7">NCTC11155</strain>
    </source>
</reference>
<dbReference type="InterPro" id="IPR025636">
    <property type="entry name" value="DUF4294"/>
</dbReference>
<reference evidence="2 9" key="2">
    <citation type="journal article" date="2019" name="Nat. Med.">
        <title>A library of human gut bacterial isolates paired with longitudinal multiomics data enables mechanistic microbiome research.</title>
        <authorList>
            <person name="Poyet M."/>
            <person name="Groussin M."/>
            <person name="Gibbons S.M."/>
            <person name="Avila-Pacheco J."/>
            <person name="Jiang X."/>
            <person name="Kearney S.M."/>
            <person name="Perrotta A.R."/>
            <person name="Berdy B."/>
            <person name="Zhao S."/>
            <person name="Lieberman T.D."/>
            <person name="Swanson P.K."/>
            <person name="Smith M."/>
            <person name="Roesemann S."/>
            <person name="Alexander J.E."/>
            <person name="Rich S.A."/>
            <person name="Livny J."/>
            <person name="Vlamakis H."/>
            <person name="Clish C."/>
            <person name="Bullock K."/>
            <person name="Deik A."/>
            <person name="Scott J."/>
            <person name="Pierce K.A."/>
            <person name="Xavier R.J."/>
            <person name="Alm E.J."/>
        </authorList>
    </citation>
    <scope>NUCLEOTIDE SEQUENCE [LARGE SCALE GENOMIC DNA]</scope>
    <source>
        <strain evidence="2 9">BIOML-A1</strain>
    </source>
</reference>
<proteinExistence type="predicted"/>
<evidence type="ECO:0000313" key="3">
    <source>
        <dbReference type="EMBL" id="NME86065.1"/>
    </source>
</evidence>
<dbReference type="STRING" id="483216.BACEGG_03336"/>
<dbReference type="EMBL" id="UFSX01000002">
    <property type="protein sequence ID" value="SUV43251.1"/>
    <property type="molecule type" value="Genomic_DNA"/>
</dbReference>
<name>A0A380Z993_9BACE</name>
<evidence type="ECO:0000313" key="7">
    <source>
        <dbReference type="Proteomes" id="UP000254424"/>
    </source>
</evidence>
<dbReference type="AlphaFoldDB" id="A0A380Z993"/>
<dbReference type="Pfam" id="PF14127">
    <property type="entry name" value="DUF4294"/>
    <property type="match status" value="1"/>
</dbReference>
<keyword evidence="9" id="KW-1185">Reference proteome</keyword>
<dbReference type="Proteomes" id="UP000291917">
    <property type="component" value="Unassembled WGS sequence"/>
</dbReference>
<evidence type="ECO:0000313" key="10">
    <source>
        <dbReference type="Proteomes" id="UP000520291"/>
    </source>
</evidence>
<evidence type="ECO:0000313" key="4">
    <source>
        <dbReference type="EMBL" id="QUT44951.1"/>
    </source>
</evidence>
<sequence length="210" mass="24117">MVYFCAMNGQFKIVILIVFLLSGSLICHAQQTSKENGTKSVFLTPMCVYEGDTIPYVKLPTVYIFKPLKFKNRREMAKYYKLIRDVKKVLPISKEINRAIIETYEYLQTIPTEKGRQKHLKAVEKGLKEQYTPRMKKLSFSQGKLLIKLVDRQTHSTSYELVKAFMGPFKAGFYQTFAALFGASLKKQYDPTGDDALTERVILMVESGQL</sequence>
<dbReference type="EMBL" id="JABAGL010000010">
    <property type="protein sequence ID" value="NME86065.1"/>
    <property type="molecule type" value="Genomic_DNA"/>
</dbReference>
<dbReference type="EMBL" id="RCXL01000010">
    <property type="protein sequence ID" value="RYT74370.1"/>
    <property type="molecule type" value="Genomic_DNA"/>
</dbReference>
<dbReference type="KEGG" id="beg:INE88_01756"/>
<dbReference type="OrthoDB" id="1491885at2"/>
<gene>
    <name evidence="5" type="ORF">EAJ03_08155</name>
    <name evidence="2" type="ORF">F2Z23_08840</name>
    <name evidence="3" type="ORF">HF841_08515</name>
    <name evidence="4" type="ORF">INE88_01756</name>
    <name evidence="6" type="ORF">NCTC11155_02643</name>
</gene>
<dbReference type="Proteomes" id="UP000520291">
    <property type="component" value="Unassembled WGS sequence"/>
</dbReference>
<evidence type="ECO:0000313" key="9">
    <source>
        <dbReference type="Proteomes" id="UP000335496"/>
    </source>
</evidence>
<evidence type="ECO:0000313" key="8">
    <source>
        <dbReference type="Proteomes" id="UP000291917"/>
    </source>
</evidence>
<dbReference type="Proteomes" id="UP000335496">
    <property type="component" value="Unassembled WGS sequence"/>
</dbReference>
<accession>A0A380Z993</accession>